<evidence type="ECO:0000313" key="2">
    <source>
        <dbReference type="Proteomes" id="UP000230821"/>
    </source>
</evidence>
<protein>
    <submittedName>
        <fullName evidence="1">Uncharacterized protein</fullName>
    </submittedName>
</protein>
<comment type="caution">
    <text evidence="1">The sequence shown here is derived from an EMBL/GenBank/DDBJ whole genome shotgun (WGS) entry which is preliminary data.</text>
</comment>
<organism evidence="1 2">
    <name type="scientific">candidate division KSB3 bacterium</name>
    <dbReference type="NCBI Taxonomy" id="2044937"/>
    <lineage>
        <taxon>Bacteria</taxon>
        <taxon>candidate division KSB3</taxon>
    </lineage>
</organism>
<reference evidence="1 2" key="1">
    <citation type="submission" date="2017-10" db="EMBL/GenBank/DDBJ databases">
        <title>Novel microbial diversity and functional potential in the marine mammal oral microbiome.</title>
        <authorList>
            <person name="Dudek N.K."/>
            <person name="Sun C.L."/>
            <person name="Burstein D."/>
            <person name="Kantor R.S."/>
            <person name="Aliaga Goltsman D.S."/>
            <person name="Bik E.M."/>
            <person name="Thomas B.C."/>
            <person name="Banfield J.F."/>
            <person name="Relman D.A."/>
        </authorList>
    </citation>
    <scope>NUCLEOTIDE SEQUENCE [LARGE SCALE GENOMIC DNA]</scope>
    <source>
        <strain evidence="1">DOLJORAL78_47_16</strain>
    </source>
</reference>
<dbReference type="AlphaFoldDB" id="A0A2G6KGQ7"/>
<gene>
    <name evidence="1" type="ORF">CSA56_06580</name>
</gene>
<evidence type="ECO:0000313" key="1">
    <source>
        <dbReference type="EMBL" id="PIE34843.1"/>
    </source>
</evidence>
<proteinExistence type="predicted"/>
<sequence length="65" mass="7601">MLQTFEALLDERGQLQFTEPITLRRSGRVLITMLTEQVEMKDPDELDNSQNNGMSLIEFFRRSPL</sequence>
<dbReference type="Proteomes" id="UP000230821">
    <property type="component" value="Unassembled WGS sequence"/>
</dbReference>
<name>A0A2G6KGQ7_9BACT</name>
<accession>A0A2G6KGQ7</accession>
<dbReference type="EMBL" id="PDSK01000074">
    <property type="protein sequence ID" value="PIE34843.1"/>
    <property type="molecule type" value="Genomic_DNA"/>
</dbReference>